<sequence length="645" mass="70874">MMRKKQIGALVLSLFLVASLGATAIAATQSTGASTQEEFDADPDEADEVYVSENGDAVLVYEEASNDSDAEAVSGTFGIETQTGLMHALYGADFTEMDENVSEELGVVGDASFRMSPESVTSAADLTFRDVDAYDEFSADVDLEQSRTTYSANADLAMVINESNVVEEEESVEISAQTKTTATTLTSSGTMTVEEETLIASDDTAIDMTLTQSDDQYDLSVSETRALSEYEQNNWATEEDARAALDRQFQSVAMNFGGEYDLTLESYSYDDSGESPTVDLEYSVTFTGISDQVSDMIAMQLQNDPELDLDETEARAIADRLAELQIEELQFSVETDGSAVVMDWDAEIHNYDQVVLGVIEIAESLDDVDDELADQFDEARQMIEAQKEADLVQTTEYDLSMTQAPNETSVQFSSSVDTENWGDYVDELEERDVEQFIAETTLSFEAETVDGDVTVEYDYAAEDDALLERILDEYERMAEEDPMIGDEFTEAIENFRAAEFETARATMSITEEEAEFETAAAFGNMTELEGVPFETEDGLTVTAVHGETENATTTMYVTVEGFVGEDADEAEVREQRQVGEDTTVHQPGEWDREFPSINEDEVRSFLEEGEDDDSLLPISTTAAAAAGIAGVAVIGGLFVAYRRFY</sequence>
<keyword evidence="1" id="KW-0472">Membrane</keyword>
<evidence type="ECO:0008006" key="4">
    <source>
        <dbReference type="Google" id="ProtNLM"/>
    </source>
</evidence>
<dbReference type="Proteomes" id="UP001056855">
    <property type="component" value="Chromosome"/>
</dbReference>
<feature type="transmembrane region" description="Helical" evidence="1">
    <location>
        <begin position="622"/>
        <end position="641"/>
    </location>
</feature>
<proteinExistence type="predicted"/>
<keyword evidence="1" id="KW-0812">Transmembrane</keyword>
<keyword evidence="3" id="KW-1185">Reference proteome</keyword>
<name>A0A9E7NDJ1_9EURY</name>
<evidence type="ECO:0000313" key="2">
    <source>
        <dbReference type="EMBL" id="UTF54918.1"/>
    </source>
</evidence>
<protein>
    <recommendedName>
        <fullName evidence="4">PGF-CTERM sorting domain-containing protein</fullName>
    </recommendedName>
</protein>
<reference evidence="2" key="1">
    <citation type="submission" date="2022-06" db="EMBL/GenBank/DDBJ databases">
        <title>Diverse halophilic archaea isolated from saline environments.</title>
        <authorList>
            <person name="Cui H.-L."/>
        </authorList>
    </citation>
    <scope>NUCLEOTIDE SEQUENCE</scope>
    <source>
        <strain evidence="2">WLHS1</strain>
    </source>
</reference>
<keyword evidence="1" id="KW-1133">Transmembrane helix</keyword>
<evidence type="ECO:0000313" key="3">
    <source>
        <dbReference type="Proteomes" id="UP001056855"/>
    </source>
</evidence>
<dbReference type="RefSeq" id="WP_254159646.1">
    <property type="nucleotide sequence ID" value="NZ_CP100355.1"/>
</dbReference>
<evidence type="ECO:0000256" key="1">
    <source>
        <dbReference type="SAM" id="Phobius"/>
    </source>
</evidence>
<gene>
    <name evidence="2" type="ORF">NGM29_06590</name>
</gene>
<organism evidence="2 3">
    <name type="scientific">Natronosalvus rutilus</name>
    <dbReference type="NCBI Taxonomy" id="2953753"/>
    <lineage>
        <taxon>Archaea</taxon>
        <taxon>Methanobacteriati</taxon>
        <taxon>Methanobacteriota</taxon>
        <taxon>Stenosarchaea group</taxon>
        <taxon>Halobacteria</taxon>
        <taxon>Halobacteriales</taxon>
        <taxon>Natrialbaceae</taxon>
        <taxon>Natronosalvus</taxon>
    </lineage>
</organism>
<dbReference type="EMBL" id="CP100355">
    <property type="protein sequence ID" value="UTF54918.1"/>
    <property type="molecule type" value="Genomic_DNA"/>
</dbReference>
<dbReference type="AlphaFoldDB" id="A0A9E7NDJ1"/>
<dbReference type="GeneID" id="73289698"/>
<accession>A0A9E7NDJ1</accession>
<dbReference type="KEGG" id="sawl:NGM29_06590"/>